<evidence type="ECO:0000256" key="12">
    <source>
        <dbReference type="ARBA" id="ARBA00023098"/>
    </source>
</evidence>
<keyword evidence="7 16" id="KW-0444">Lipid biosynthesis</keyword>
<evidence type="ECO:0000256" key="9">
    <source>
        <dbReference type="ARBA" id="ARBA00022692"/>
    </source>
</evidence>
<evidence type="ECO:0000256" key="15">
    <source>
        <dbReference type="ARBA" id="ARBA00023264"/>
    </source>
</evidence>
<keyword evidence="8 16" id="KW-0808">Transferase</keyword>
<comment type="pathway">
    <text evidence="4">Lipid metabolism.</text>
</comment>
<evidence type="ECO:0000256" key="10">
    <source>
        <dbReference type="ARBA" id="ARBA00022695"/>
    </source>
</evidence>
<dbReference type="Pfam" id="PF01148">
    <property type="entry name" value="CTP_transf_1"/>
    <property type="match status" value="1"/>
</dbReference>
<keyword evidence="15 16" id="KW-1208">Phospholipid metabolism</keyword>
<evidence type="ECO:0000313" key="18">
    <source>
        <dbReference type="EMBL" id="KAJ8954448.1"/>
    </source>
</evidence>
<dbReference type="Proteomes" id="UP001162162">
    <property type="component" value="Unassembled WGS sequence"/>
</dbReference>
<evidence type="ECO:0000256" key="11">
    <source>
        <dbReference type="ARBA" id="ARBA00022989"/>
    </source>
</evidence>
<comment type="catalytic activity">
    <reaction evidence="1 16 17">
        <text>a 1,2-diacyl-sn-glycero-3-phosphate + CTP + H(+) = a CDP-1,2-diacyl-sn-glycerol + diphosphate</text>
        <dbReference type="Rhea" id="RHEA:16229"/>
        <dbReference type="ChEBI" id="CHEBI:15378"/>
        <dbReference type="ChEBI" id="CHEBI:33019"/>
        <dbReference type="ChEBI" id="CHEBI:37563"/>
        <dbReference type="ChEBI" id="CHEBI:58332"/>
        <dbReference type="ChEBI" id="CHEBI:58608"/>
        <dbReference type="EC" id="2.7.7.41"/>
    </reaction>
</comment>
<evidence type="ECO:0000313" key="19">
    <source>
        <dbReference type="Proteomes" id="UP001162162"/>
    </source>
</evidence>
<feature type="transmembrane region" description="Helical" evidence="16">
    <location>
        <begin position="180"/>
        <end position="201"/>
    </location>
</feature>
<evidence type="ECO:0000256" key="7">
    <source>
        <dbReference type="ARBA" id="ARBA00022516"/>
    </source>
</evidence>
<evidence type="ECO:0000256" key="6">
    <source>
        <dbReference type="ARBA" id="ARBA00012487"/>
    </source>
</evidence>
<dbReference type="EC" id="2.7.7.41" evidence="6 16"/>
<evidence type="ECO:0000256" key="13">
    <source>
        <dbReference type="ARBA" id="ARBA00023136"/>
    </source>
</evidence>
<comment type="caution">
    <text evidence="18">The sequence shown here is derived from an EMBL/GenBank/DDBJ whole genome shotgun (WGS) entry which is preliminary data.</text>
</comment>
<evidence type="ECO:0000256" key="17">
    <source>
        <dbReference type="RuleBase" id="RU003938"/>
    </source>
</evidence>
<feature type="transmembrane region" description="Helical" evidence="16">
    <location>
        <begin position="290"/>
        <end position="312"/>
    </location>
</feature>
<evidence type="ECO:0000256" key="4">
    <source>
        <dbReference type="ARBA" id="ARBA00005189"/>
    </source>
</evidence>
<organism evidence="18 19">
    <name type="scientific">Aromia moschata</name>
    <dbReference type="NCBI Taxonomy" id="1265417"/>
    <lineage>
        <taxon>Eukaryota</taxon>
        <taxon>Metazoa</taxon>
        <taxon>Ecdysozoa</taxon>
        <taxon>Arthropoda</taxon>
        <taxon>Hexapoda</taxon>
        <taxon>Insecta</taxon>
        <taxon>Pterygota</taxon>
        <taxon>Neoptera</taxon>
        <taxon>Endopterygota</taxon>
        <taxon>Coleoptera</taxon>
        <taxon>Polyphaga</taxon>
        <taxon>Cucujiformia</taxon>
        <taxon>Chrysomeloidea</taxon>
        <taxon>Cerambycidae</taxon>
        <taxon>Cerambycinae</taxon>
        <taxon>Callichromatini</taxon>
        <taxon>Aromia</taxon>
    </lineage>
</organism>
<dbReference type="PIRSF" id="PIRSF018269">
    <property type="entry name" value="PC_trans_euk"/>
    <property type="match status" value="1"/>
</dbReference>
<gene>
    <name evidence="18" type="ORF">NQ318_011124</name>
</gene>
<evidence type="ECO:0000256" key="5">
    <source>
        <dbReference type="ARBA" id="ARBA00010185"/>
    </source>
</evidence>
<accession>A0AAV8YU63</accession>
<dbReference type="InterPro" id="IPR000374">
    <property type="entry name" value="PC_trans"/>
</dbReference>
<evidence type="ECO:0000256" key="8">
    <source>
        <dbReference type="ARBA" id="ARBA00022679"/>
    </source>
</evidence>
<feature type="transmembrane region" description="Helical" evidence="16">
    <location>
        <begin position="87"/>
        <end position="105"/>
    </location>
</feature>
<dbReference type="PROSITE" id="PS01315">
    <property type="entry name" value="CDS"/>
    <property type="match status" value="1"/>
</dbReference>
<keyword evidence="10 16" id="KW-0548">Nucleotidyltransferase</keyword>
<dbReference type="GO" id="GO:0005789">
    <property type="term" value="C:endoplasmic reticulum membrane"/>
    <property type="evidence" value="ECO:0007669"/>
    <property type="project" value="TreeGrafter"/>
</dbReference>
<evidence type="ECO:0000256" key="16">
    <source>
        <dbReference type="PIRNR" id="PIRNR018269"/>
    </source>
</evidence>
<dbReference type="PANTHER" id="PTHR13773">
    <property type="entry name" value="PHOSPHATIDATE CYTIDYLYLTRANSFERASE"/>
    <property type="match status" value="1"/>
</dbReference>
<evidence type="ECO:0000256" key="2">
    <source>
        <dbReference type="ARBA" id="ARBA00004141"/>
    </source>
</evidence>
<keyword evidence="12 16" id="KW-0443">Lipid metabolism</keyword>
<evidence type="ECO:0000256" key="14">
    <source>
        <dbReference type="ARBA" id="ARBA00023209"/>
    </source>
</evidence>
<dbReference type="GO" id="GO:0004605">
    <property type="term" value="F:phosphatidate cytidylyltransferase activity"/>
    <property type="evidence" value="ECO:0007669"/>
    <property type="project" value="UniProtKB-UniRule"/>
</dbReference>
<name>A0AAV8YU63_9CUCU</name>
<comment type="pathway">
    <text evidence="3 16 17">Phospholipid metabolism; CDP-diacylglycerol biosynthesis; CDP-diacylglycerol from sn-glycerol 3-phosphate: step 3/3.</text>
</comment>
<dbReference type="AlphaFoldDB" id="A0AAV8YU63"/>
<reference evidence="18" key="1">
    <citation type="journal article" date="2023" name="Insect Mol. Biol.">
        <title>Genome sequencing provides insights into the evolution of gene families encoding plant cell wall-degrading enzymes in longhorned beetles.</title>
        <authorList>
            <person name="Shin N.R."/>
            <person name="Okamura Y."/>
            <person name="Kirsch R."/>
            <person name="Pauchet Y."/>
        </authorList>
    </citation>
    <scope>NUCLEOTIDE SEQUENCE</scope>
    <source>
        <strain evidence="18">AMC_N1</strain>
    </source>
</reference>
<protein>
    <recommendedName>
        <fullName evidence="6 16">Phosphatidate cytidylyltransferase</fullName>
        <ecNumber evidence="6 16">2.7.7.41</ecNumber>
    </recommendedName>
</protein>
<keyword evidence="9 16" id="KW-0812">Transmembrane</keyword>
<feature type="transmembrane region" description="Helical" evidence="16">
    <location>
        <begin position="33"/>
        <end position="52"/>
    </location>
</feature>
<evidence type="ECO:0000256" key="1">
    <source>
        <dbReference type="ARBA" id="ARBA00001698"/>
    </source>
</evidence>
<dbReference type="PANTHER" id="PTHR13773:SF8">
    <property type="entry name" value="PHOSPHATIDATE CYTIDYLYLTRANSFERASE, PHOTORECEPTOR-SPECIFIC"/>
    <property type="match status" value="1"/>
</dbReference>
<keyword evidence="11 16" id="KW-1133">Transmembrane helix</keyword>
<dbReference type="GO" id="GO:0016024">
    <property type="term" value="P:CDP-diacylglycerol biosynthetic process"/>
    <property type="evidence" value="ECO:0007669"/>
    <property type="project" value="UniProtKB-UniRule"/>
</dbReference>
<comment type="subcellular location">
    <subcellularLocation>
        <location evidence="2">Membrane</location>
        <topology evidence="2">Multi-pass membrane protein</topology>
    </subcellularLocation>
</comment>
<feature type="transmembrane region" description="Helical" evidence="16">
    <location>
        <begin position="222"/>
        <end position="240"/>
    </location>
</feature>
<keyword evidence="13 16" id="KW-0472">Membrane</keyword>
<keyword evidence="14 16" id="KW-0594">Phospholipid biosynthesis</keyword>
<evidence type="ECO:0000256" key="3">
    <source>
        <dbReference type="ARBA" id="ARBA00005119"/>
    </source>
</evidence>
<sequence length="399" mass="45877">MRDSDESDKKQSTSLLGWLPRPKIKSNGLKRTITGLSLLAYFGAIIYGGLYVILLHGLTIQIVCYNEIISVAYKVKKVQDIPYFRRLNWYFVMVANYFFFGETFAEHLEVYVKRYYAVHLLSSSHRFVSFCLYFAGIIWFLTRVRKKIMRQQFSLLAWMHFLLIIICLQSYMVVQNIFQGVIWLVVPLWMVVLNDVFAYVFGRFYGKTPLISLSPKKTVEGFIGGGICTFVLGAFLSYVFCHFNCLVCPVRFVESENGIVVSTDCIPTYLYQPIEYNIGNTGLSVYLYPFILHSLALAAFASCIAPFGGFFASGFKRAFKIKDFSDLIPGHGGLMDRFDCQFLMATFVNVYISTFIKAPTVETIFKKILNLNDDNQLKFYHLLYESLQDRGMTDIMNNL</sequence>
<comment type="similarity">
    <text evidence="5 16 17">Belongs to the CDS family.</text>
</comment>
<feature type="transmembrane region" description="Helical" evidence="16">
    <location>
        <begin position="153"/>
        <end position="174"/>
    </location>
</feature>
<keyword evidence="19" id="KW-1185">Reference proteome</keyword>
<dbReference type="InterPro" id="IPR016720">
    <property type="entry name" value="PC_Trfase_euk"/>
</dbReference>
<feature type="transmembrane region" description="Helical" evidence="16">
    <location>
        <begin position="125"/>
        <end position="141"/>
    </location>
</feature>
<dbReference type="EMBL" id="JAPWTK010000048">
    <property type="protein sequence ID" value="KAJ8954448.1"/>
    <property type="molecule type" value="Genomic_DNA"/>
</dbReference>
<proteinExistence type="inferred from homology"/>